<organism evidence="1 2">
    <name type="scientific">Meloidogyne enterolobii</name>
    <name type="common">Root-knot nematode worm</name>
    <name type="synonym">Meloidogyne mayaguensis</name>
    <dbReference type="NCBI Taxonomy" id="390850"/>
    <lineage>
        <taxon>Eukaryota</taxon>
        <taxon>Metazoa</taxon>
        <taxon>Ecdysozoa</taxon>
        <taxon>Nematoda</taxon>
        <taxon>Chromadorea</taxon>
        <taxon>Rhabditida</taxon>
        <taxon>Tylenchina</taxon>
        <taxon>Tylenchomorpha</taxon>
        <taxon>Tylenchoidea</taxon>
        <taxon>Meloidogynidae</taxon>
        <taxon>Meloidogyninae</taxon>
        <taxon>Meloidogyne</taxon>
    </lineage>
</organism>
<name>A0ACB0XZ58_MELEN</name>
<comment type="caution">
    <text evidence="1">The sequence shown here is derived from an EMBL/GenBank/DDBJ whole genome shotgun (WGS) entry which is preliminary data.</text>
</comment>
<dbReference type="Proteomes" id="UP001497535">
    <property type="component" value="Unassembled WGS sequence"/>
</dbReference>
<dbReference type="EMBL" id="CAVMJV010000004">
    <property type="protein sequence ID" value="CAK5024615.1"/>
    <property type="molecule type" value="Genomic_DNA"/>
</dbReference>
<evidence type="ECO:0000313" key="1">
    <source>
        <dbReference type="EMBL" id="CAK5024615.1"/>
    </source>
</evidence>
<evidence type="ECO:0000313" key="2">
    <source>
        <dbReference type="Proteomes" id="UP001497535"/>
    </source>
</evidence>
<sequence>MQNKQAGLESVYFKERNVHSDNKEGTSFENSQNEDFGNKGKLPIVYEGNIHFEGNPSYQKEESKDETETCVDEQNQTVVEEPNKIPENCMNQIDLNEYPFDLNEKPEDEDEDVC</sequence>
<accession>A0ACB0XZ58</accession>
<gene>
    <name evidence="1" type="ORF">MENTE1834_LOCUS5550</name>
</gene>
<keyword evidence="2" id="KW-1185">Reference proteome</keyword>
<proteinExistence type="predicted"/>
<reference evidence="1" key="1">
    <citation type="submission" date="2023-11" db="EMBL/GenBank/DDBJ databases">
        <authorList>
            <person name="Poullet M."/>
        </authorList>
    </citation>
    <scope>NUCLEOTIDE SEQUENCE</scope>
    <source>
        <strain evidence="1">E1834</strain>
    </source>
</reference>
<protein>
    <submittedName>
        <fullName evidence="1">Uncharacterized protein</fullName>
    </submittedName>
</protein>